<evidence type="ECO:0000313" key="3">
    <source>
        <dbReference type="Proteomes" id="UP000016570"/>
    </source>
</evidence>
<accession>U3A216</accession>
<sequence length="271" mass="30942">MTSWNIEWLSSNPSPSVTESQRGEEDFKQLANHFRQFTPGILAFQEVNDYGAINRVVGDDYQLVMSDRSESGNGRFQFSDINQYTGFAIKRGIPFTNVKDVRLDKGQSSKLRFATYVILYPDSNRPVHALSVHLKAGCSGAYQNERECRILNSQAKALNTWILDRTRTGQPYLIMGDFNHNLAYQGDWFWSTLVKGLDDEPTLTTRYTKAECKVRSNKDPKRTHQFRSLIDHIIASPDFDAGPAKQNTFSSEDVLKFKLSDHCPVSTQLKW</sequence>
<name>U3A216_VIBPR</name>
<protein>
    <recommendedName>
        <fullName evidence="1">Endonuclease/exonuclease/phosphatase domain-containing protein</fullName>
    </recommendedName>
</protein>
<dbReference type="Gene3D" id="3.60.10.10">
    <property type="entry name" value="Endonuclease/exonuclease/phosphatase"/>
    <property type="match status" value="1"/>
</dbReference>
<dbReference type="GO" id="GO:0003824">
    <property type="term" value="F:catalytic activity"/>
    <property type="evidence" value="ECO:0007669"/>
    <property type="project" value="InterPro"/>
</dbReference>
<dbReference type="SUPFAM" id="SSF56219">
    <property type="entry name" value="DNase I-like"/>
    <property type="match status" value="1"/>
</dbReference>
<organism evidence="2 3">
    <name type="scientific">Vibrio proteolyticus NBRC 13287</name>
    <dbReference type="NCBI Taxonomy" id="1219065"/>
    <lineage>
        <taxon>Bacteria</taxon>
        <taxon>Pseudomonadati</taxon>
        <taxon>Pseudomonadota</taxon>
        <taxon>Gammaproteobacteria</taxon>
        <taxon>Vibrionales</taxon>
        <taxon>Vibrionaceae</taxon>
        <taxon>Vibrio</taxon>
    </lineage>
</organism>
<evidence type="ECO:0000259" key="1">
    <source>
        <dbReference type="Pfam" id="PF03372"/>
    </source>
</evidence>
<dbReference type="AlphaFoldDB" id="U3A216"/>
<dbReference type="Pfam" id="PF03372">
    <property type="entry name" value="Exo_endo_phos"/>
    <property type="match status" value="1"/>
</dbReference>
<feature type="domain" description="Endonuclease/exonuclease/phosphatase" evidence="1">
    <location>
        <begin position="3"/>
        <end position="262"/>
    </location>
</feature>
<dbReference type="eggNOG" id="COG0708">
    <property type="taxonomic scope" value="Bacteria"/>
</dbReference>
<dbReference type="InterPro" id="IPR036691">
    <property type="entry name" value="Endo/exonu/phosph_ase_sf"/>
</dbReference>
<reference evidence="2 3" key="1">
    <citation type="submission" date="2013-09" db="EMBL/GenBank/DDBJ databases">
        <title>Whole genome shotgun sequence of Vibrio proteolyticus NBRC 13287.</title>
        <authorList>
            <person name="Isaki S."/>
            <person name="Hosoyama A."/>
            <person name="Numata M."/>
            <person name="Hashimoto M."/>
            <person name="Hosoyama Y."/>
            <person name="Tsuchikane K."/>
            <person name="Noguchi M."/>
            <person name="Hirakata S."/>
            <person name="Ichikawa N."/>
            <person name="Ohji S."/>
            <person name="Yamazoe A."/>
            <person name="Fujita N."/>
        </authorList>
    </citation>
    <scope>NUCLEOTIDE SEQUENCE [LARGE SCALE GENOMIC DNA]</scope>
    <source>
        <strain evidence="2 3">NBRC 13287</strain>
    </source>
</reference>
<dbReference type="EMBL" id="BATJ01000007">
    <property type="protein sequence ID" value="GAD67367.1"/>
    <property type="molecule type" value="Genomic_DNA"/>
</dbReference>
<dbReference type="STRING" id="1219065.VPR01S_07_01670"/>
<evidence type="ECO:0000313" key="2">
    <source>
        <dbReference type="EMBL" id="GAD67367.1"/>
    </source>
</evidence>
<comment type="caution">
    <text evidence="2">The sequence shown here is derived from an EMBL/GenBank/DDBJ whole genome shotgun (WGS) entry which is preliminary data.</text>
</comment>
<dbReference type="InterPro" id="IPR005135">
    <property type="entry name" value="Endo/exonuclease/phosphatase"/>
</dbReference>
<gene>
    <name evidence="2" type="ORF">VPR01S_07_01670</name>
</gene>
<dbReference type="Proteomes" id="UP000016570">
    <property type="component" value="Unassembled WGS sequence"/>
</dbReference>
<proteinExistence type="predicted"/>
<keyword evidence="3" id="KW-1185">Reference proteome</keyword>